<proteinExistence type="predicted"/>
<feature type="region of interest" description="Disordered" evidence="1">
    <location>
        <begin position="341"/>
        <end position="373"/>
    </location>
</feature>
<gene>
    <name evidence="2" type="ORF">BO71DRAFT_403994</name>
</gene>
<sequence length="373" mass="40542">MSTKVIFLMGAPTSRNLHWDEDKLLNAPIAPFCSPEIQHEGDWPFPDTQPVKWRLLQDLHAPTQLPEIYEWNPSADARFFTTQDLTAPGAMSRIISGNSALSEFCNHSFTVHETSEISTPGVHPGESMQGSGLWTDSAGTSFATSSEKEGLAPGFPIHGPLTDLRDIPTAAYLTSIVPQTMTVNLIVAVITVHPPRRIVTRQWKRELDLVEVVVGDDTRSGFGVTFWLPAADHAAAAGDSDAEGETLGKSLATLRPRDIVLMRMVGLSSFRERVYGQSLKKGITKVDLLHRQRVDATDAGGIYSAKRLRDIQQDLAAKSEEDGPVLKASKVREWIRRLVPDAAGGEGGRGITRGPAGNSSSGALHLLPPDTQE</sequence>
<dbReference type="InterPro" id="IPR012340">
    <property type="entry name" value="NA-bd_OB-fold"/>
</dbReference>
<evidence type="ECO:0000313" key="2">
    <source>
        <dbReference type="EMBL" id="PYH88286.1"/>
    </source>
</evidence>
<reference evidence="2 3" key="1">
    <citation type="submission" date="2018-02" db="EMBL/GenBank/DDBJ databases">
        <title>The genomes of Aspergillus section Nigri reveals drivers in fungal speciation.</title>
        <authorList>
            <consortium name="DOE Joint Genome Institute"/>
            <person name="Vesth T.C."/>
            <person name="Nybo J."/>
            <person name="Theobald S."/>
            <person name="Brandl J."/>
            <person name="Frisvad J.C."/>
            <person name="Nielsen K.F."/>
            <person name="Lyhne E.K."/>
            <person name="Kogle M.E."/>
            <person name="Kuo A."/>
            <person name="Riley R."/>
            <person name="Clum A."/>
            <person name="Nolan M."/>
            <person name="Lipzen A."/>
            <person name="Salamov A."/>
            <person name="Henrissat B."/>
            <person name="Wiebenga A."/>
            <person name="De vries R.P."/>
            <person name="Grigoriev I.V."/>
            <person name="Mortensen U.H."/>
            <person name="Andersen M.R."/>
            <person name="Baker S.E."/>
        </authorList>
    </citation>
    <scope>NUCLEOTIDE SEQUENCE [LARGE SCALE GENOMIC DNA]</scope>
    <source>
        <strain evidence="2 3">CBS 707.79</strain>
    </source>
</reference>
<protein>
    <submittedName>
        <fullName evidence="2">Uncharacterized protein</fullName>
    </submittedName>
</protein>
<evidence type="ECO:0000313" key="3">
    <source>
        <dbReference type="Proteomes" id="UP000247810"/>
    </source>
</evidence>
<dbReference type="OrthoDB" id="5378679at2759"/>
<dbReference type="SUPFAM" id="SSF50249">
    <property type="entry name" value="Nucleic acid-binding proteins"/>
    <property type="match status" value="1"/>
</dbReference>
<dbReference type="AlphaFoldDB" id="A0A319CSH3"/>
<keyword evidence="3" id="KW-1185">Reference proteome</keyword>
<dbReference type="Proteomes" id="UP000247810">
    <property type="component" value="Unassembled WGS sequence"/>
</dbReference>
<evidence type="ECO:0000256" key="1">
    <source>
        <dbReference type="SAM" id="MobiDB-lite"/>
    </source>
</evidence>
<accession>A0A319CSH3</accession>
<name>A0A319CSH3_9EURO</name>
<dbReference type="EMBL" id="KZ826108">
    <property type="protein sequence ID" value="PYH88286.1"/>
    <property type="molecule type" value="Genomic_DNA"/>
</dbReference>
<dbReference type="VEuPathDB" id="FungiDB:BO71DRAFT_403994"/>
<organism evidence="2 3">
    <name type="scientific">Aspergillus ellipticus CBS 707.79</name>
    <dbReference type="NCBI Taxonomy" id="1448320"/>
    <lineage>
        <taxon>Eukaryota</taxon>
        <taxon>Fungi</taxon>
        <taxon>Dikarya</taxon>
        <taxon>Ascomycota</taxon>
        <taxon>Pezizomycotina</taxon>
        <taxon>Eurotiomycetes</taxon>
        <taxon>Eurotiomycetidae</taxon>
        <taxon>Eurotiales</taxon>
        <taxon>Aspergillaceae</taxon>
        <taxon>Aspergillus</taxon>
        <taxon>Aspergillus subgen. Circumdati</taxon>
    </lineage>
</organism>